<name>A0ABV9I985_9DEIO</name>
<reference evidence="4" key="1">
    <citation type="journal article" date="2019" name="Int. J. Syst. Evol. Microbiol.">
        <title>The Global Catalogue of Microorganisms (GCM) 10K type strain sequencing project: providing services to taxonomists for standard genome sequencing and annotation.</title>
        <authorList>
            <consortium name="The Broad Institute Genomics Platform"/>
            <consortium name="The Broad Institute Genome Sequencing Center for Infectious Disease"/>
            <person name="Wu L."/>
            <person name="Ma J."/>
        </authorList>
    </citation>
    <scope>NUCLEOTIDE SEQUENCE [LARGE SCALE GENOMIC DNA]</scope>
    <source>
        <strain evidence="4">CCUG 55995</strain>
    </source>
</reference>
<feature type="domain" description="DUF305" evidence="2">
    <location>
        <begin position="20"/>
        <end position="105"/>
    </location>
</feature>
<keyword evidence="1" id="KW-0732">Signal</keyword>
<feature type="chain" id="PRO_5045809922" evidence="1">
    <location>
        <begin position="21"/>
        <end position="191"/>
    </location>
</feature>
<evidence type="ECO:0000256" key="1">
    <source>
        <dbReference type="SAM" id="SignalP"/>
    </source>
</evidence>
<dbReference type="Pfam" id="PF03713">
    <property type="entry name" value="DUF305"/>
    <property type="match status" value="2"/>
</dbReference>
<keyword evidence="4" id="KW-1185">Reference proteome</keyword>
<dbReference type="PANTHER" id="PTHR36933:SF1">
    <property type="entry name" value="SLL0788 PROTEIN"/>
    <property type="match status" value="1"/>
</dbReference>
<evidence type="ECO:0000259" key="2">
    <source>
        <dbReference type="Pfam" id="PF03713"/>
    </source>
</evidence>
<dbReference type="PANTHER" id="PTHR36933">
    <property type="entry name" value="SLL0788 PROTEIN"/>
    <property type="match status" value="1"/>
</dbReference>
<comment type="caution">
    <text evidence="3">The sequence shown here is derived from an EMBL/GenBank/DDBJ whole genome shotgun (WGS) entry which is preliminary data.</text>
</comment>
<gene>
    <name evidence="3" type="ORF">ACFO0D_08770</name>
</gene>
<evidence type="ECO:0000313" key="3">
    <source>
        <dbReference type="EMBL" id="MFC4638438.1"/>
    </source>
</evidence>
<dbReference type="InterPro" id="IPR012347">
    <property type="entry name" value="Ferritin-like"/>
</dbReference>
<dbReference type="EMBL" id="JBHSEI010000005">
    <property type="protein sequence ID" value="MFC4638438.1"/>
    <property type="molecule type" value="Genomic_DNA"/>
</dbReference>
<feature type="signal peptide" evidence="1">
    <location>
        <begin position="1"/>
        <end position="20"/>
    </location>
</feature>
<sequence>MNRLLLLAVLTLLTLTPATAQTGHSGMSHGAAVSPAPAASRQPLARLSGRAFDRAFLSMMTVHHRAALDMSRAALARSRSAQVRAWASSIIKSQSAEIGQMQRLLSAVGGTDAAMAAEMKGMMAGMAGSVKSAANPDRAFLEGMLPHHASAVEMASLALQKSASPAVLGLARDIVRAQAQEMYEFRRALLK</sequence>
<protein>
    <submittedName>
        <fullName evidence="3">DUF305 domain-containing protein</fullName>
    </submittedName>
</protein>
<evidence type="ECO:0000313" key="4">
    <source>
        <dbReference type="Proteomes" id="UP001595952"/>
    </source>
</evidence>
<dbReference type="InterPro" id="IPR005183">
    <property type="entry name" value="DUF305_CopM-like"/>
</dbReference>
<feature type="domain" description="DUF305" evidence="2">
    <location>
        <begin position="111"/>
        <end position="188"/>
    </location>
</feature>
<organism evidence="3 4">
    <name type="scientific">Deinococcus hohokamensis</name>
    <dbReference type="NCBI Taxonomy" id="309883"/>
    <lineage>
        <taxon>Bacteria</taxon>
        <taxon>Thermotogati</taxon>
        <taxon>Deinococcota</taxon>
        <taxon>Deinococci</taxon>
        <taxon>Deinococcales</taxon>
        <taxon>Deinococcaceae</taxon>
        <taxon>Deinococcus</taxon>
    </lineage>
</organism>
<accession>A0ABV9I985</accession>
<dbReference type="RefSeq" id="WP_380061442.1">
    <property type="nucleotide sequence ID" value="NZ_JBHSEI010000005.1"/>
</dbReference>
<dbReference type="Gene3D" id="1.20.1260.10">
    <property type="match status" value="2"/>
</dbReference>
<proteinExistence type="predicted"/>
<dbReference type="Proteomes" id="UP001595952">
    <property type="component" value="Unassembled WGS sequence"/>
</dbReference>